<dbReference type="OrthoDB" id="580957at2"/>
<dbReference type="Proteomes" id="UP000053372">
    <property type="component" value="Unassembled WGS sequence"/>
</dbReference>
<evidence type="ECO:0000313" key="4">
    <source>
        <dbReference type="EMBL" id="KST63022.1"/>
    </source>
</evidence>
<feature type="transmembrane region" description="Helical" evidence="1">
    <location>
        <begin position="766"/>
        <end position="783"/>
    </location>
</feature>
<organism evidence="4 5">
    <name type="scientific">Mastigocoleus testarum BC008</name>
    <dbReference type="NCBI Taxonomy" id="371196"/>
    <lineage>
        <taxon>Bacteria</taxon>
        <taxon>Bacillati</taxon>
        <taxon>Cyanobacteriota</taxon>
        <taxon>Cyanophyceae</taxon>
        <taxon>Nostocales</taxon>
        <taxon>Hapalosiphonaceae</taxon>
        <taxon>Mastigocoleus</taxon>
    </lineage>
</organism>
<dbReference type="Gene3D" id="3.40.50.300">
    <property type="entry name" value="P-loop containing nucleotide triphosphate hydrolases"/>
    <property type="match status" value="1"/>
</dbReference>
<dbReference type="AlphaFoldDB" id="A0A0V7ZER5"/>
<feature type="transmembrane region" description="Helical" evidence="1">
    <location>
        <begin position="740"/>
        <end position="760"/>
    </location>
</feature>
<feature type="domain" description="CHASE2" evidence="2">
    <location>
        <begin position="418"/>
        <end position="724"/>
    </location>
</feature>
<gene>
    <name evidence="3" type="ORF">BC008_11470</name>
    <name evidence="4" type="ORF">BC008_11945</name>
</gene>
<feature type="transmembrane region" description="Helical" evidence="1">
    <location>
        <begin position="711"/>
        <end position="728"/>
    </location>
</feature>
<comment type="caution">
    <text evidence="4">The sequence shown here is derived from an EMBL/GenBank/DDBJ whole genome shotgun (WGS) entry which is preliminary data.</text>
</comment>
<evidence type="ECO:0000259" key="2">
    <source>
        <dbReference type="SMART" id="SM01080"/>
    </source>
</evidence>
<keyword evidence="1" id="KW-0812">Transmembrane</keyword>
<dbReference type="InterPro" id="IPR007890">
    <property type="entry name" value="CHASE2"/>
</dbReference>
<dbReference type="EMBL" id="LMTZ01000147">
    <property type="protein sequence ID" value="KST62931.1"/>
    <property type="molecule type" value="Genomic_DNA"/>
</dbReference>
<dbReference type="EMBL" id="LMTZ01000145">
    <property type="protein sequence ID" value="KST63022.1"/>
    <property type="molecule type" value="Genomic_DNA"/>
</dbReference>
<keyword evidence="1" id="KW-0472">Membrane</keyword>
<keyword evidence="1" id="KW-1133">Transmembrane helix</keyword>
<evidence type="ECO:0000313" key="3">
    <source>
        <dbReference type="EMBL" id="KST62931.1"/>
    </source>
</evidence>
<keyword evidence="5" id="KW-1185">Reference proteome</keyword>
<proteinExistence type="predicted"/>
<evidence type="ECO:0000313" key="5">
    <source>
        <dbReference type="Proteomes" id="UP000053372"/>
    </source>
</evidence>
<accession>A0A0V7ZER5</accession>
<dbReference type="SMART" id="SM01080">
    <property type="entry name" value="CHASE2"/>
    <property type="match status" value="1"/>
</dbReference>
<dbReference type="RefSeq" id="WP_027843187.1">
    <property type="nucleotide sequence ID" value="NZ_LMTZ01000145.1"/>
</dbReference>
<dbReference type="Pfam" id="PF05226">
    <property type="entry name" value="CHASE2"/>
    <property type="match status" value="1"/>
</dbReference>
<reference evidence="4 5" key="1">
    <citation type="journal article" date="2015" name="Genome Announc.">
        <title>Draft Genome of the Euendolithic (true boring) Cyanobacterium Mastigocoleus testarum strain BC008.</title>
        <authorList>
            <person name="Guida B.S."/>
            <person name="Garcia-Pichel F."/>
        </authorList>
    </citation>
    <scope>NUCLEOTIDE SEQUENCE [LARGE SCALE GENOMIC DNA]</scope>
    <source>
        <strain evidence="4 5">BC008</strain>
    </source>
</reference>
<evidence type="ECO:0000256" key="1">
    <source>
        <dbReference type="SAM" id="Phobius"/>
    </source>
</evidence>
<dbReference type="SUPFAM" id="SSF52540">
    <property type="entry name" value="P-loop containing nucleoside triphosphate hydrolases"/>
    <property type="match status" value="1"/>
</dbReference>
<protein>
    <submittedName>
        <fullName evidence="4">Chase2 sensor protein</fullName>
    </submittedName>
</protein>
<name>A0A0V7ZER5_9CYAN</name>
<dbReference type="Pfam" id="PF14516">
    <property type="entry name" value="AAA_35"/>
    <property type="match status" value="1"/>
</dbReference>
<dbReference type="InterPro" id="IPR027417">
    <property type="entry name" value="P-loop_NTPase"/>
</dbReference>
<sequence length="786" mass="89356">MKTSLNAPYQYQVGGSLPPDAHTYVVRQADNELYNALLAREYCYVLNSRQMGKSSLRIQTMHKLQSQGITCTEIELTGIGFRKITPQQWYGGIIQELISGFNLKVNRRSWLREQEDLSPIQQLGKFIETVLLVQISQDIVVFIDETDSVLSLSFPTDDFFALIRNCYDKRATKPEYRRLTFALLGVVAPNNLIQDKYSTPFNIGRGIELKGFQLNESSVLAQGLTHKVENPQVILKEILYWTQGQPFLTQKLCSLVQNSQTVIPAGAEKEWIKQLVQQRIVTDWEFQDEPEHLRTIRDRLCHNRGDTRKVDGILTHRNNCSSEKLLQLYRKILTEKKITDKKSQEYVKLCLSGLVSQERGSLVVKNQIYATIFNLDWVRENLKASEKSRPTSVSPWTAVAASMVTASLVVGMRFLGLLQAWELNAFDHLMQLRPIEESDQRLLLVTITEEDVKSQLKDDDREGSLSNRSLEQLLTKLENYGAKVIGLDIFRDRPVKGNYQELIKRMRNSNKLFSICKYGSPGVPPPPEVPGERQGFNNILLDSDDVIRRHLLAVNEASPCQSKYAFSWQLAMKYLNDKGIQLEFTPDNYLKLGNTVFKVLETNTGGYHKIDNQGHQVLLNYRANSRIAEKLNLQQVLNNQFDTNLVKNRIVLIGTVAQSFNDHNWRTPYSGGWSVKTMSGVENQAHMVSHILSAVLDNRPLIWSLSEAGEIIWIYSWSFIGGLLVWSLRTPLKIRFAGCVALGILYGSCWVLLVVNAAWLPLVPSALVLVGSVASVMICNNYFKSF</sequence>